<evidence type="ECO:0000256" key="4">
    <source>
        <dbReference type="ARBA" id="ARBA00022679"/>
    </source>
</evidence>
<dbReference type="InterPro" id="IPR004276">
    <property type="entry name" value="GlycoTrans_28_N"/>
</dbReference>
<dbReference type="GO" id="GO:0051301">
    <property type="term" value="P:cell division"/>
    <property type="evidence" value="ECO:0007669"/>
    <property type="project" value="UniProtKB-KW"/>
</dbReference>
<dbReference type="CDD" id="cd03785">
    <property type="entry name" value="GT28_MurG"/>
    <property type="match status" value="1"/>
</dbReference>
<organism evidence="13 14">
    <name type="scientific">Dokdonella fugitiva</name>
    <dbReference type="NCBI Taxonomy" id="328517"/>
    <lineage>
        <taxon>Bacteria</taxon>
        <taxon>Pseudomonadati</taxon>
        <taxon>Pseudomonadota</taxon>
        <taxon>Gammaproteobacteria</taxon>
        <taxon>Lysobacterales</taxon>
        <taxon>Rhodanobacteraceae</taxon>
        <taxon>Dokdonella</taxon>
    </lineage>
</organism>
<protein>
    <recommendedName>
        <fullName evidence="10">UDP-N-acetylglucosamine--N-acetylmuramyl-(pentapeptide) pyrophosphoryl-undecaprenol N-acetylglucosamine transferase</fullName>
        <ecNumber evidence="10">2.4.1.227</ecNumber>
    </recommendedName>
    <alternativeName>
        <fullName evidence="10">Undecaprenyl-PP-MurNAc-pentapeptide-UDPGlcNAc GlcNAc transferase</fullName>
    </alternativeName>
</protein>
<gene>
    <name evidence="10" type="primary">murG</name>
    <name evidence="13" type="ORF">EV148_10173</name>
</gene>
<evidence type="ECO:0000313" key="14">
    <source>
        <dbReference type="Proteomes" id="UP000294862"/>
    </source>
</evidence>
<evidence type="ECO:0000313" key="13">
    <source>
        <dbReference type="EMBL" id="TCO42668.1"/>
    </source>
</evidence>
<dbReference type="GO" id="GO:0009252">
    <property type="term" value="P:peptidoglycan biosynthetic process"/>
    <property type="evidence" value="ECO:0007669"/>
    <property type="project" value="UniProtKB-UniRule"/>
</dbReference>
<comment type="catalytic activity">
    <reaction evidence="10">
        <text>di-trans,octa-cis-undecaprenyl diphospho-N-acetyl-alpha-D-muramoyl-L-alanyl-D-glutamyl-meso-2,6-diaminopimeloyl-D-alanyl-D-alanine + UDP-N-acetyl-alpha-D-glucosamine = di-trans,octa-cis-undecaprenyl diphospho-[N-acetyl-alpha-D-glucosaminyl-(1-&gt;4)]-N-acetyl-alpha-D-muramoyl-L-alanyl-D-glutamyl-meso-2,6-diaminopimeloyl-D-alanyl-D-alanine + UDP + H(+)</text>
        <dbReference type="Rhea" id="RHEA:31227"/>
        <dbReference type="ChEBI" id="CHEBI:15378"/>
        <dbReference type="ChEBI" id="CHEBI:57705"/>
        <dbReference type="ChEBI" id="CHEBI:58223"/>
        <dbReference type="ChEBI" id="CHEBI:61387"/>
        <dbReference type="ChEBI" id="CHEBI:61388"/>
        <dbReference type="EC" id="2.4.1.227"/>
    </reaction>
</comment>
<evidence type="ECO:0000256" key="3">
    <source>
        <dbReference type="ARBA" id="ARBA00022676"/>
    </source>
</evidence>
<evidence type="ECO:0000256" key="1">
    <source>
        <dbReference type="ARBA" id="ARBA00022475"/>
    </source>
</evidence>
<dbReference type="AlphaFoldDB" id="A0A4R2IG39"/>
<feature type="binding site" evidence="10">
    <location>
        <position position="130"/>
    </location>
    <ligand>
        <name>UDP-N-acetyl-alpha-D-glucosamine</name>
        <dbReference type="ChEBI" id="CHEBI:57705"/>
    </ligand>
</feature>
<dbReference type="PANTHER" id="PTHR21015">
    <property type="entry name" value="UDP-N-ACETYLGLUCOSAMINE--N-ACETYLMURAMYL-(PENTAPEPTIDE) PYROPHOSPHORYL-UNDECAPRENOL N-ACETYLGLUCOSAMINE TRANSFERASE 1"/>
    <property type="match status" value="1"/>
</dbReference>
<feature type="binding site" evidence="10">
    <location>
        <position position="293"/>
    </location>
    <ligand>
        <name>UDP-N-acetyl-alpha-D-glucosamine</name>
        <dbReference type="ChEBI" id="CHEBI:57705"/>
    </ligand>
</feature>
<comment type="subcellular location">
    <subcellularLocation>
        <location evidence="10">Cell membrane</location>
        <topology evidence="10">Peripheral membrane protein</topology>
        <orientation evidence="10">Cytoplasmic side</orientation>
    </subcellularLocation>
</comment>
<accession>A0A4R2IG39</accession>
<feature type="domain" description="Glycosyl transferase family 28 C-terminal" evidence="12">
    <location>
        <begin position="188"/>
        <end position="350"/>
    </location>
</feature>
<dbReference type="SUPFAM" id="SSF53756">
    <property type="entry name" value="UDP-Glycosyltransferase/glycogen phosphorylase"/>
    <property type="match status" value="1"/>
</dbReference>
<evidence type="ECO:0000256" key="2">
    <source>
        <dbReference type="ARBA" id="ARBA00022618"/>
    </source>
</evidence>
<feature type="binding site" evidence="10">
    <location>
        <position position="194"/>
    </location>
    <ligand>
        <name>UDP-N-acetyl-alpha-D-glucosamine</name>
        <dbReference type="ChEBI" id="CHEBI:57705"/>
    </ligand>
</feature>
<evidence type="ECO:0000256" key="5">
    <source>
        <dbReference type="ARBA" id="ARBA00022960"/>
    </source>
</evidence>
<dbReference type="Gene3D" id="3.40.50.2000">
    <property type="entry name" value="Glycogen Phosphorylase B"/>
    <property type="match status" value="2"/>
</dbReference>
<dbReference type="GO" id="GO:0005886">
    <property type="term" value="C:plasma membrane"/>
    <property type="evidence" value="ECO:0007669"/>
    <property type="project" value="UniProtKB-SubCell"/>
</dbReference>
<keyword evidence="3 10" id="KW-0328">Glycosyltransferase</keyword>
<dbReference type="HAMAP" id="MF_00033">
    <property type="entry name" value="MurG"/>
    <property type="match status" value="1"/>
</dbReference>
<comment type="pathway">
    <text evidence="10">Cell wall biogenesis; peptidoglycan biosynthesis.</text>
</comment>
<evidence type="ECO:0000256" key="6">
    <source>
        <dbReference type="ARBA" id="ARBA00022984"/>
    </source>
</evidence>
<keyword evidence="6 10" id="KW-0573">Peptidoglycan synthesis</keyword>
<dbReference type="PANTHER" id="PTHR21015:SF22">
    <property type="entry name" value="GLYCOSYLTRANSFERASE"/>
    <property type="match status" value="1"/>
</dbReference>
<dbReference type="GO" id="GO:0005975">
    <property type="term" value="P:carbohydrate metabolic process"/>
    <property type="evidence" value="ECO:0007669"/>
    <property type="project" value="InterPro"/>
</dbReference>
<dbReference type="Proteomes" id="UP000294862">
    <property type="component" value="Unassembled WGS sequence"/>
</dbReference>
<keyword evidence="5 10" id="KW-0133">Cell shape</keyword>
<dbReference type="Pfam" id="PF04101">
    <property type="entry name" value="Glyco_tran_28_C"/>
    <property type="match status" value="1"/>
</dbReference>
<dbReference type="InterPro" id="IPR006009">
    <property type="entry name" value="GlcNAc_MurG"/>
</dbReference>
<comment type="caution">
    <text evidence="10">Lacks conserved residue(s) required for the propagation of feature annotation.</text>
</comment>
<feature type="domain" description="Glycosyltransferase family 28 N-terminal" evidence="11">
    <location>
        <begin position="11"/>
        <end position="148"/>
    </location>
</feature>
<evidence type="ECO:0000256" key="7">
    <source>
        <dbReference type="ARBA" id="ARBA00023136"/>
    </source>
</evidence>
<feature type="binding site" evidence="10">
    <location>
        <position position="166"/>
    </location>
    <ligand>
        <name>UDP-N-acetyl-alpha-D-glucosamine</name>
        <dbReference type="ChEBI" id="CHEBI:57705"/>
    </ligand>
</feature>
<sequence length="360" mass="37870">MSAYTDRDGPVLIMAGGTGGHIFPGLAVADELVARKIPVIWLGADGGLETQLVPRHRLHLETLPISSLRGKGLPAKLAMPFRLAGAVAGARALLKRQRPRCALSLGGYAAAPGGIAAQWSGVPLVVHEQNSIAGITNRFLARKAKRVLTGFPDVFARGEWVGNPVRASIAALPDPAQRYAGREGALHLLVLGGSQGAQSLNAALPEVLRRRGSRMAVQVRHQCGSRHFDKAQAAYLNAGIDADVVPFEDDMAAAYAWADLVICRAGALTLAELAAAGVPSILVPFPHAVDDHQTKNAEAMVAAGGARLVAEGDEFVKRLGATFEELNDRARLARMARAARAQAKPDAARRIAGICLEAAT</sequence>
<keyword evidence="7 10" id="KW-0472">Membrane</keyword>
<dbReference type="GO" id="GO:0050511">
    <property type="term" value="F:undecaprenyldiphospho-muramoylpentapeptide beta-N-acetylglucosaminyltransferase activity"/>
    <property type="evidence" value="ECO:0007669"/>
    <property type="project" value="UniProtKB-UniRule"/>
</dbReference>
<keyword evidence="2 10" id="KW-0132">Cell division</keyword>
<name>A0A4R2IG39_9GAMM</name>
<dbReference type="Pfam" id="PF03033">
    <property type="entry name" value="Glyco_transf_28"/>
    <property type="match status" value="1"/>
</dbReference>
<comment type="caution">
    <text evidence="13">The sequence shown here is derived from an EMBL/GenBank/DDBJ whole genome shotgun (WGS) entry which is preliminary data.</text>
</comment>
<keyword evidence="14" id="KW-1185">Reference proteome</keyword>
<dbReference type="InterPro" id="IPR007235">
    <property type="entry name" value="Glyco_trans_28_C"/>
</dbReference>
<comment type="function">
    <text evidence="10">Cell wall formation. Catalyzes the transfer of a GlcNAc subunit on undecaprenyl-pyrophosphoryl-MurNAc-pentapeptide (lipid intermediate I) to form undecaprenyl-pyrophosphoryl-MurNAc-(pentapeptide)GlcNAc (lipid intermediate II).</text>
</comment>
<evidence type="ECO:0000256" key="10">
    <source>
        <dbReference type="HAMAP-Rule" id="MF_00033"/>
    </source>
</evidence>
<dbReference type="UniPathway" id="UPA00219"/>
<dbReference type="GO" id="GO:0008360">
    <property type="term" value="P:regulation of cell shape"/>
    <property type="evidence" value="ECO:0007669"/>
    <property type="project" value="UniProtKB-KW"/>
</dbReference>
<keyword evidence="4 10" id="KW-0808">Transferase</keyword>
<reference evidence="13 14" key="1">
    <citation type="journal article" date="2015" name="Stand. Genomic Sci.">
        <title>Genomic Encyclopedia of Bacterial and Archaeal Type Strains, Phase III: the genomes of soil and plant-associated and newly described type strains.</title>
        <authorList>
            <person name="Whitman W.B."/>
            <person name="Woyke T."/>
            <person name="Klenk H.P."/>
            <person name="Zhou Y."/>
            <person name="Lilburn T.G."/>
            <person name="Beck B.J."/>
            <person name="De Vos P."/>
            <person name="Vandamme P."/>
            <person name="Eisen J.A."/>
            <person name="Garrity G."/>
            <person name="Hugenholtz P."/>
            <person name="Kyrpides N.C."/>
        </authorList>
    </citation>
    <scope>NUCLEOTIDE SEQUENCE [LARGE SCALE GENOMIC DNA]</scope>
    <source>
        <strain evidence="13 14">A3</strain>
    </source>
</reference>
<proteinExistence type="inferred from homology"/>
<dbReference type="NCBIfam" id="TIGR01133">
    <property type="entry name" value="murG"/>
    <property type="match status" value="1"/>
</dbReference>
<dbReference type="EMBL" id="SLWQ01000001">
    <property type="protein sequence ID" value="TCO42668.1"/>
    <property type="molecule type" value="Genomic_DNA"/>
</dbReference>
<dbReference type="GO" id="GO:0071555">
    <property type="term" value="P:cell wall organization"/>
    <property type="evidence" value="ECO:0007669"/>
    <property type="project" value="UniProtKB-KW"/>
</dbReference>
<keyword evidence="9 10" id="KW-0961">Cell wall biogenesis/degradation</keyword>
<keyword evidence="8 10" id="KW-0131">Cell cycle</keyword>
<evidence type="ECO:0000259" key="12">
    <source>
        <dbReference type="Pfam" id="PF04101"/>
    </source>
</evidence>
<dbReference type="GO" id="GO:0051991">
    <property type="term" value="F:UDP-N-acetyl-D-glucosamine:N-acetylmuramoyl-L-alanyl-D-glutamyl-meso-2,6-diaminopimelyl-D-alanyl-D-alanine-diphosphoundecaprenol 4-beta-N-acetylglucosaminlytransferase activity"/>
    <property type="evidence" value="ECO:0007669"/>
    <property type="project" value="RHEA"/>
</dbReference>
<feature type="binding site" evidence="10">
    <location>
        <begin position="18"/>
        <end position="20"/>
    </location>
    <ligand>
        <name>UDP-N-acetyl-alpha-D-glucosamine</name>
        <dbReference type="ChEBI" id="CHEBI:57705"/>
    </ligand>
</feature>
<dbReference type="RefSeq" id="WP_131991785.1">
    <property type="nucleotide sequence ID" value="NZ_SLWQ01000001.1"/>
</dbReference>
<dbReference type="EC" id="2.4.1.227" evidence="10"/>
<evidence type="ECO:0000256" key="9">
    <source>
        <dbReference type="ARBA" id="ARBA00023316"/>
    </source>
</evidence>
<evidence type="ECO:0000259" key="11">
    <source>
        <dbReference type="Pfam" id="PF03033"/>
    </source>
</evidence>
<comment type="similarity">
    <text evidence="10">Belongs to the glycosyltransferase 28 family. MurG subfamily.</text>
</comment>
<keyword evidence="1 10" id="KW-1003">Cell membrane</keyword>
<dbReference type="OrthoDB" id="9808936at2"/>
<evidence type="ECO:0000256" key="8">
    <source>
        <dbReference type="ARBA" id="ARBA00023306"/>
    </source>
</evidence>